<comment type="caution">
    <text evidence="11">The sequence shown here is derived from an EMBL/GenBank/DDBJ whole genome shotgun (WGS) entry which is preliminary data.</text>
</comment>
<dbReference type="SUPFAM" id="SSF48264">
    <property type="entry name" value="Cytochrome P450"/>
    <property type="match status" value="1"/>
</dbReference>
<dbReference type="Proteomes" id="UP001390339">
    <property type="component" value="Unassembled WGS sequence"/>
</dbReference>
<comment type="cofactor">
    <cofactor evidence="1">
        <name>heme</name>
        <dbReference type="ChEBI" id="CHEBI:30413"/>
    </cofactor>
</comment>
<dbReference type="EMBL" id="JAPCWZ010000004">
    <property type="protein sequence ID" value="KAK8867904.1"/>
    <property type="molecule type" value="Genomic_DNA"/>
</dbReference>
<evidence type="ECO:0000256" key="4">
    <source>
        <dbReference type="ARBA" id="ARBA00022617"/>
    </source>
</evidence>
<evidence type="ECO:0000256" key="7">
    <source>
        <dbReference type="ARBA" id="ARBA00023004"/>
    </source>
</evidence>
<dbReference type="PRINTS" id="PR00385">
    <property type="entry name" value="P450"/>
</dbReference>
<keyword evidence="10" id="KW-0812">Transmembrane</keyword>
<feature type="compositionally biased region" description="Basic and acidic residues" evidence="9">
    <location>
        <begin position="475"/>
        <end position="487"/>
    </location>
</feature>
<dbReference type="Pfam" id="PF00067">
    <property type="entry name" value="p450"/>
    <property type="match status" value="1"/>
</dbReference>
<keyword evidence="5" id="KW-0479">Metal-binding</keyword>
<evidence type="ECO:0000256" key="1">
    <source>
        <dbReference type="ARBA" id="ARBA00001971"/>
    </source>
</evidence>
<proteinExistence type="inferred from homology"/>
<dbReference type="PRINTS" id="PR00465">
    <property type="entry name" value="EP450IV"/>
</dbReference>
<protein>
    <recommendedName>
        <fullName evidence="13">Cytochrome P450 monooxygenase</fullName>
    </recommendedName>
</protein>
<comment type="similarity">
    <text evidence="3">Belongs to the cytochrome P450 family.</text>
</comment>
<dbReference type="InterPro" id="IPR050121">
    <property type="entry name" value="Cytochrome_P450_monoxygenase"/>
</dbReference>
<feature type="region of interest" description="Disordered" evidence="9">
    <location>
        <begin position="467"/>
        <end position="487"/>
    </location>
</feature>
<dbReference type="InterPro" id="IPR001128">
    <property type="entry name" value="Cyt_P450"/>
</dbReference>
<keyword evidence="12" id="KW-1185">Reference proteome</keyword>
<dbReference type="PANTHER" id="PTHR24305:SF107">
    <property type="entry name" value="P450, PUTATIVE (EUROFUNG)-RELATED"/>
    <property type="match status" value="1"/>
</dbReference>
<evidence type="ECO:0000256" key="10">
    <source>
        <dbReference type="SAM" id="Phobius"/>
    </source>
</evidence>
<dbReference type="CDD" id="cd11051">
    <property type="entry name" value="CYP59-like"/>
    <property type="match status" value="1"/>
</dbReference>
<feature type="transmembrane region" description="Helical" evidence="10">
    <location>
        <begin position="6"/>
        <end position="26"/>
    </location>
</feature>
<name>A0ABR2IST5_9PEZI</name>
<keyword evidence="7" id="KW-0408">Iron</keyword>
<dbReference type="PANTHER" id="PTHR24305">
    <property type="entry name" value="CYTOCHROME P450"/>
    <property type="match status" value="1"/>
</dbReference>
<dbReference type="InterPro" id="IPR002403">
    <property type="entry name" value="Cyt_P450_E_grp-IV"/>
</dbReference>
<evidence type="ECO:0000313" key="11">
    <source>
        <dbReference type="EMBL" id="KAK8867904.1"/>
    </source>
</evidence>
<keyword evidence="6" id="KW-0560">Oxidoreductase</keyword>
<dbReference type="InterPro" id="IPR036396">
    <property type="entry name" value="Cyt_P450_sf"/>
</dbReference>
<evidence type="ECO:0000256" key="5">
    <source>
        <dbReference type="ARBA" id="ARBA00022723"/>
    </source>
</evidence>
<accession>A0ABR2IST5</accession>
<comment type="pathway">
    <text evidence="2">Secondary metabolite biosynthesis.</text>
</comment>
<evidence type="ECO:0000256" key="6">
    <source>
        <dbReference type="ARBA" id="ARBA00023002"/>
    </source>
</evidence>
<organism evidence="11 12">
    <name type="scientific">Apiospora arundinis</name>
    <dbReference type="NCBI Taxonomy" id="335852"/>
    <lineage>
        <taxon>Eukaryota</taxon>
        <taxon>Fungi</taxon>
        <taxon>Dikarya</taxon>
        <taxon>Ascomycota</taxon>
        <taxon>Pezizomycotina</taxon>
        <taxon>Sordariomycetes</taxon>
        <taxon>Xylariomycetidae</taxon>
        <taxon>Amphisphaeriales</taxon>
        <taxon>Apiosporaceae</taxon>
        <taxon>Apiospora</taxon>
    </lineage>
</organism>
<evidence type="ECO:0000256" key="3">
    <source>
        <dbReference type="ARBA" id="ARBA00010617"/>
    </source>
</evidence>
<keyword evidence="10" id="KW-1133">Transmembrane helix</keyword>
<keyword evidence="4" id="KW-0349">Heme</keyword>
<reference evidence="11 12" key="1">
    <citation type="journal article" date="2024" name="IMA Fungus">
        <title>Apiospora arundinis, a panoply of carbohydrate-active enzymes and secondary metabolites.</title>
        <authorList>
            <person name="Sorensen T."/>
            <person name="Petersen C."/>
            <person name="Muurmann A.T."/>
            <person name="Christiansen J.V."/>
            <person name="Brundto M.L."/>
            <person name="Overgaard C.K."/>
            <person name="Boysen A.T."/>
            <person name="Wollenberg R.D."/>
            <person name="Larsen T.O."/>
            <person name="Sorensen J.L."/>
            <person name="Nielsen K.L."/>
            <person name="Sondergaard T.E."/>
        </authorList>
    </citation>
    <scope>NUCLEOTIDE SEQUENCE [LARGE SCALE GENOMIC DNA]</scope>
    <source>
        <strain evidence="11 12">AAU 773</strain>
    </source>
</reference>
<evidence type="ECO:0000313" key="12">
    <source>
        <dbReference type="Proteomes" id="UP001390339"/>
    </source>
</evidence>
<sequence>MALSLAMAILAFFLVIILVFLVKLYTARSRFLSLQKQNLVSCTLICIYPRRQLYPSQKAHLLLKPMPPWSYVFGHLLFVASLLSKLPSDCHPHYIASEARRMLPELGPLFYLDMWPFGPQILVVTAPDAAFQITQKHSLPKYSALRKFLHPVTHGLDLLTMEGLPWKTWRTVFSPGFNLGHLMTLVPGLIEDTEVFCDILHERATSELLAPLHGSTTNLAMDVIGRVVLDTRLNTQRLQNPLAKALRNQIPWLNFGDGMNAFRQYNPIRWLICWRNKRIMDQYLSRELDKRYRKKSKGNGDVPRGSKSITDLALDTYLNGDTPQGRLDKTFQKFAISQILLFMFAGHDTTSSTICYAFYLLSTHPSALSQLRAEHDAVLGADPSKAGTLLREDPYLLNQLPYTLAVVKETLRLFPAASSTRSGEPGVFISASGQRYPTDGFMVWSLHQALHRDPALWDMPDSFRPERWGVPGGAGERKKSEGRSRPPVRDAWRPFEYGPRNCLGQELAMLEIKLVLVMVVRVFDVAEAYAEWDEQHKTNTTRRRADPRRREVAGERAYQVNLQHPSEGFPCRVRVHGSP</sequence>
<evidence type="ECO:0000256" key="9">
    <source>
        <dbReference type="SAM" id="MobiDB-lite"/>
    </source>
</evidence>
<keyword evidence="8" id="KW-0503">Monooxygenase</keyword>
<evidence type="ECO:0000256" key="8">
    <source>
        <dbReference type="ARBA" id="ARBA00023033"/>
    </source>
</evidence>
<evidence type="ECO:0008006" key="13">
    <source>
        <dbReference type="Google" id="ProtNLM"/>
    </source>
</evidence>
<dbReference type="Gene3D" id="1.10.630.10">
    <property type="entry name" value="Cytochrome P450"/>
    <property type="match status" value="1"/>
</dbReference>
<keyword evidence="10" id="KW-0472">Membrane</keyword>
<gene>
    <name evidence="11" type="ORF">PGQ11_006482</name>
</gene>
<evidence type="ECO:0000256" key="2">
    <source>
        <dbReference type="ARBA" id="ARBA00005179"/>
    </source>
</evidence>